<proteinExistence type="predicted"/>
<dbReference type="EMBL" id="CM000786">
    <property type="protein sequence ID" value="AQK44830.1"/>
    <property type="molecule type" value="Genomic_DNA"/>
</dbReference>
<reference evidence="1" key="1">
    <citation type="submission" date="2015-12" db="EMBL/GenBank/DDBJ databases">
        <title>Update maize B73 reference genome by single molecule sequencing technologies.</title>
        <authorList>
            <consortium name="Maize Genome Sequencing Project"/>
            <person name="Ware D."/>
        </authorList>
    </citation>
    <scope>NUCLEOTIDE SEQUENCE</scope>
    <source>
        <tissue evidence="1">Seedling</tissue>
    </source>
</reference>
<evidence type="ECO:0000313" key="1">
    <source>
        <dbReference type="EMBL" id="AQK44830.1"/>
    </source>
</evidence>
<sequence>MGRSDINLVRLLEQYYTWQCLDCQFGHKEWSILHIKLDEFCSHVDWGKGLQMLIHDPSKHSDKIISISAKRQNNVLRSKKDKLWHTCNGKIHCGKNGI</sequence>
<protein>
    <submittedName>
        <fullName evidence="1">Uncharacterized protein</fullName>
    </submittedName>
</protein>
<name>A0A1D6JAA7_MAIZE</name>
<organism evidence="1">
    <name type="scientific">Zea mays</name>
    <name type="common">Maize</name>
    <dbReference type="NCBI Taxonomy" id="4577"/>
    <lineage>
        <taxon>Eukaryota</taxon>
        <taxon>Viridiplantae</taxon>
        <taxon>Streptophyta</taxon>
        <taxon>Embryophyta</taxon>
        <taxon>Tracheophyta</taxon>
        <taxon>Spermatophyta</taxon>
        <taxon>Magnoliopsida</taxon>
        <taxon>Liliopsida</taxon>
        <taxon>Poales</taxon>
        <taxon>Poaceae</taxon>
        <taxon>PACMAD clade</taxon>
        <taxon>Panicoideae</taxon>
        <taxon>Andropogonodae</taxon>
        <taxon>Andropogoneae</taxon>
        <taxon>Tripsacinae</taxon>
        <taxon>Zea</taxon>
    </lineage>
</organism>
<dbReference type="InParanoid" id="A0A1D6JAA7"/>
<dbReference type="AlphaFoldDB" id="A0A1D6JAA7"/>
<gene>
    <name evidence="1" type="ORF">ZEAMMB73_Zm00001d025841</name>
</gene>
<dbReference type="PaxDb" id="4577-GRMZM2G093580_P01"/>
<accession>A0A1D6JAA7</accession>